<protein>
    <submittedName>
        <fullName evidence="1">Uncharacterized protein</fullName>
    </submittedName>
</protein>
<evidence type="ECO:0000313" key="2">
    <source>
        <dbReference type="Proteomes" id="UP000242814"/>
    </source>
</evidence>
<dbReference type="EMBL" id="LZYO01000207">
    <property type="protein sequence ID" value="ODH25973.1"/>
    <property type="molecule type" value="Genomic_DNA"/>
</dbReference>
<comment type="caution">
    <text evidence="1">The sequence shown here is derived from an EMBL/GenBank/DDBJ whole genome shotgun (WGS) entry which is preliminary data.</text>
</comment>
<dbReference type="Proteomes" id="UP000242814">
    <property type="component" value="Unassembled WGS sequence"/>
</dbReference>
<evidence type="ECO:0000313" key="1">
    <source>
        <dbReference type="EMBL" id="ODH25973.1"/>
    </source>
</evidence>
<name>A0A1D2JBU6_PARBR</name>
<gene>
    <name evidence="1" type="ORF">ACO22_04924</name>
</gene>
<dbReference type="AlphaFoldDB" id="A0A1D2JBU6"/>
<sequence>MDLRLYLSEALGSSLSTPNLSQDSVARKQISELRHNFQINGIPSYKLSPPRFCLPWIPWALPRRRKLAEMNACSPPKFIKPLSDEFE</sequence>
<organism evidence="1 2">
    <name type="scientific">Paracoccidioides brasiliensis</name>
    <dbReference type="NCBI Taxonomy" id="121759"/>
    <lineage>
        <taxon>Eukaryota</taxon>
        <taxon>Fungi</taxon>
        <taxon>Dikarya</taxon>
        <taxon>Ascomycota</taxon>
        <taxon>Pezizomycotina</taxon>
        <taxon>Eurotiomycetes</taxon>
        <taxon>Eurotiomycetidae</taxon>
        <taxon>Onygenales</taxon>
        <taxon>Ajellomycetaceae</taxon>
        <taxon>Paracoccidioides</taxon>
    </lineage>
</organism>
<accession>A0A1D2JBU6</accession>
<reference evidence="1 2" key="1">
    <citation type="submission" date="2016-06" db="EMBL/GenBank/DDBJ databases">
        <authorList>
            <person name="Kjaerup R.B."/>
            <person name="Dalgaard T.S."/>
            <person name="Juul-Madsen H.R."/>
        </authorList>
    </citation>
    <scope>NUCLEOTIDE SEQUENCE [LARGE SCALE GENOMIC DNA]</scope>
    <source>
        <strain evidence="1 2">Pb300</strain>
    </source>
</reference>
<proteinExistence type="predicted"/>